<keyword evidence="3" id="KW-0645">Protease</keyword>
<dbReference type="PANTHER" id="PTHR32194">
    <property type="entry name" value="METALLOPROTEASE TLDD"/>
    <property type="match status" value="1"/>
</dbReference>
<keyword evidence="2 10" id="KW-0963">Cytoplasm</keyword>
<dbReference type="InterPro" id="IPR000243">
    <property type="entry name" value="Pept_T1A_subB"/>
</dbReference>
<dbReference type="Pfam" id="PF00227">
    <property type="entry name" value="Proteasome"/>
    <property type="match status" value="1"/>
</dbReference>
<keyword evidence="12" id="KW-1185">Reference proteome</keyword>
<proteinExistence type="inferred from homology"/>
<keyword evidence="8 10" id="KW-0539">Nucleus</keyword>
<dbReference type="InterPro" id="IPR029055">
    <property type="entry name" value="Ntn_hydrolases_N"/>
</dbReference>
<dbReference type="GO" id="GO:0005634">
    <property type="term" value="C:nucleus"/>
    <property type="evidence" value="ECO:0007669"/>
    <property type="project" value="UniProtKB-SubCell"/>
</dbReference>
<dbReference type="InterPro" id="IPR001353">
    <property type="entry name" value="Proteasome_sua/b"/>
</dbReference>
<name>A0ABD3MJI0_9STRA</name>
<evidence type="ECO:0000256" key="1">
    <source>
        <dbReference type="ARBA" id="ARBA00001198"/>
    </source>
</evidence>
<dbReference type="PROSITE" id="PS51476">
    <property type="entry name" value="PROTEASOME_BETA_2"/>
    <property type="match status" value="1"/>
</dbReference>
<evidence type="ECO:0000256" key="7">
    <source>
        <dbReference type="ARBA" id="ARBA00023145"/>
    </source>
</evidence>
<gene>
    <name evidence="11" type="ORF">ACHAWU_004042</name>
</gene>
<reference evidence="11 12" key="1">
    <citation type="submission" date="2024-10" db="EMBL/GenBank/DDBJ databases">
        <title>Updated reference genomes for cyclostephanoid diatoms.</title>
        <authorList>
            <person name="Roberts W.R."/>
            <person name="Alverson A.J."/>
        </authorList>
    </citation>
    <scope>NUCLEOTIDE SEQUENCE [LARGE SCALE GENOMIC DNA]</scope>
    <source>
        <strain evidence="11 12">AJA232-27</strain>
    </source>
</reference>
<feature type="active site" description="Nucleophile" evidence="9">
    <location>
        <position position="40"/>
    </location>
</feature>
<keyword evidence="4" id="KW-0888">Threonine protease</keyword>
<dbReference type="InterPro" id="IPR016050">
    <property type="entry name" value="Proteasome_bsu_CS"/>
</dbReference>
<dbReference type="EMBL" id="JALLBG020000108">
    <property type="protein sequence ID" value="KAL3764230.1"/>
    <property type="molecule type" value="Genomic_DNA"/>
</dbReference>
<evidence type="ECO:0000313" key="11">
    <source>
        <dbReference type="EMBL" id="KAL3764230.1"/>
    </source>
</evidence>
<dbReference type="PANTHER" id="PTHR32194:SF0">
    <property type="entry name" value="ATP-DEPENDENT PROTEASE SUBUNIT HSLV"/>
    <property type="match status" value="1"/>
</dbReference>
<comment type="function">
    <text evidence="10">Component of the proteasome, a multicatalytic proteinase complex which is characterized by its ability to cleave peptides with Arg, Phe, Tyr, Leu, and Glu adjacent to the leaving group at neutral or slightly basic pH. The proteasome has an ATP-dependent proteolytic activity.</text>
</comment>
<sequence length="240" mass="25747">MFSQPLAHHQHHQSLAEADAYHGKSAETRHLKPGELSTGTTIMAVQFNGGVVLCADSRVSTGSYVANRASDKIAQLHDHIWCCRSGSAADTQALTDYVKHYLSQLAIETGRLPEVKVAAHLMRRLCYQNKDYLMAGVIVGGWDPVSNGAVYNIPLGGACIPMPFALGGSGSTFIYGLVDAEYKENMTKDEALALVRKAVSHAMARDGSSGGIIRTLVATEEGNVKEFISGNKLPYGPAGW</sequence>
<comment type="subunit">
    <text evidence="10">Component of the proteasome complex.</text>
</comment>
<dbReference type="FunFam" id="3.60.20.10:FF:000010">
    <property type="entry name" value="Proteasome subunit beta type-1"/>
    <property type="match status" value="1"/>
</dbReference>
<evidence type="ECO:0000256" key="2">
    <source>
        <dbReference type="ARBA" id="ARBA00022490"/>
    </source>
</evidence>
<dbReference type="GO" id="GO:0004298">
    <property type="term" value="F:threonine-type endopeptidase activity"/>
    <property type="evidence" value="ECO:0007669"/>
    <property type="project" value="UniProtKB-KW"/>
</dbReference>
<evidence type="ECO:0000313" key="12">
    <source>
        <dbReference type="Proteomes" id="UP001530293"/>
    </source>
</evidence>
<dbReference type="GO" id="GO:0019774">
    <property type="term" value="C:proteasome core complex, beta-subunit complex"/>
    <property type="evidence" value="ECO:0007669"/>
    <property type="project" value="UniProtKB-ARBA"/>
</dbReference>
<comment type="caution">
    <text evidence="11">The sequence shown here is derived from an EMBL/GenBank/DDBJ whole genome shotgun (WGS) entry which is preliminary data.</text>
</comment>
<accession>A0ABD3MJI0</accession>
<keyword evidence="7" id="KW-0865">Zymogen</keyword>
<dbReference type="Gene3D" id="3.60.20.10">
    <property type="entry name" value="Glutamine Phosphoribosylpyrophosphate, subunit 1, domain 1"/>
    <property type="match status" value="1"/>
</dbReference>
<keyword evidence="6 10" id="KW-0647">Proteasome</keyword>
<organism evidence="11 12">
    <name type="scientific">Discostella pseudostelligera</name>
    <dbReference type="NCBI Taxonomy" id="259834"/>
    <lineage>
        <taxon>Eukaryota</taxon>
        <taxon>Sar</taxon>
        <taxon>Stramenopiles</taxon>
        <taxon>Ochrophyta</taxon>
        <taxon>Bacillariophyta</taxon>
        <taxon>Coscinodiscophyceae</taxon>
        <taxon>Thalassiosirophycidae</taxon>
        <taxon>Stephanodiscales</taxon>
        <taxon>Stephanodiscaceae</taxon>
        <taxon>Discostella</taxon>
    </lineage>
</organism>
<evidence type="ECO:0000256" key="5">
    <source>
        <dbReference type="ARBA" id="ARBA00022801"/>
    </source>
</evidence>
<dbReference type="GO" id="GO:0006508">
    <property type="term" value="P:proteolysis"/>
    <property type="evidence" value="ECO:0007669"/>
    <property type="project" value="UniProtKB-KW"/>
</dbReference>
<dbReference type="Proteomes" id="UP001530293">
    <property type="component" value="Unassembled WGS sequence"/>
</dbReference>
<keyword evidence="5" id="KW-0378">Hydrolase</keyword>
<dbReference type="CDD" id="cd03762">
    <property type="entry name" value="proteasome_beta_type_6"/>
    <property type="match status" value="1"/>
</dbReference>
<comment type="catalytic activity">
    <reaction evidence="1">
        <text>Cleavage of peptide bonds with very broad specificity.</text>
        <dbReference type="EC" id="3.4.25.1"/>
    </reaction>
</comment>
<evidence type="ECO:0000256" key="8">
    <source>
        <dbReference type="ARBA" id="ARBA00023242"/>
    </source>
</evidence>
<dbReference type="PRINTS" id="PR00141">
    <property type="entry name" value="PROTEASOME"/>
</dbReference>
<evidence type="ECO:0000256" key="4">
    <source>
        <dbReference type="ARBA" id="ARBA00022698"/>
    </source>
</evidence>
<comment type="similarity">
    <text evidence="10">Belongs to the peptidase T1B family.</text>
</comment>
<dbReference type="GO" id="GO:0005737">
    <property type="term" value="C:cytoplasm"/>
    <property type="evidence" value="ECO:0007669"/>
    <property type="project" value="UniProtKB-SubCell"/>
</dbReference>
<comment type="subcellular location">
    <subcellularLocation>
        <location evidence="10">Cytoplasm</location>
    </subcellularLocation>
    <subcellularLocation>
        <location evidence="10">Nucleus</location>
    </subcellularLocation>
</comment>
<evidence type="ECO:0000256" key="6">
    <source>
        <dbReference type="ARBA" id="ARBA00022942"/>
    </source>
</evidence>
<protein>
    <recommendedName>
        <fullName evidence="10">Proteasome subunit beta</fullName>
    </recommendedName>
</protein>
<dbReference type="PROSITE" id="PS00854">
    <property type="entry name" value="PROTEASOME_BETA_1"/>
    <property type="match status" value="1"/>
</dbReference>
<evidence type="ECO:0000256" key="9">
    <source>
        <dbReference type="PIRSR" id="PIRSR600243-1"/>
    </source>
</evidence>
<dbReference type="SUPFAM" id="SSF56235">
    <property type="entry name" value="N-terminal nucleophile aminohydrolases (Ntn hydrolases)"/>
    <property type="match status" value="1"/>
</dbReference>
<dbReference type="InterPro" id="IPR023333">
    <property type="entry name" value="Proteasome_suB-type"/>
</dbReference>
<evidence type="ECO:0000256" key="3">
    <source>
        <dbReference type="ARBA" id="ARBA00022670"/>
    </source>
</evidence>
<dbReference type="AlphaFoldDB" id="A0ABD3MJI0"/>
<evidence type="ECO:0000256" key="10">
    <source>
        <dbReference type="RuleBase" id="RU004203"/>
    </source>
</evidence>